<evidence type="ECO:0000313" key="1">
    <source>
        <dbReference type="EMBL" id="CCF83830.1"/>
    </source>
</evidence>
<dbReference type="AlphaFoldDB" id="I4EGL8"/>
<gene>
    <name evidence="1" type="ORF">NITHO_2760001</name>
</gene>
<organism evidence="1 2">
    <name type="scientific">Nitrolancea hollandica Lb</name>
    <dbReference type="NCBI Taxonomy" id="1129897"/>
    <lineage>
        <taxon>Bacteria</taxon>
        <taxon>Pseudomonadati</taxon>
        <taxon>Thermomicrobiota</taxon>
        <taxon>Thermomicrobia</taxon>
        <taxon>Sphaerobacterales</taxon>
        <taxon>Sphaerobacterineae</taxon>
        <taxon>Sphaerobacteraceae</taxon>
        <taxon>Nitrolancea</taxon>
    </lineage>
</organism>
<reference evidence="1 2" key="1">
    <citation type="journal article" date="2012" name="ISME J.">
        <title>Nitrification expanded: discovery, physiology and genomics of a nitrite-oxidizing bacterium from the phylum Chloroflexi.</title>
        <authorList>
            <person name="Sorokin D.Y."/>
            <person name="Lucker S."/>
            <person name="Vejmelkova D."/>
            <person name="Kostrikina N.A."/>
            <person name="Kleerebezem R."/>
            <person name="Rijpstra W.I."/>
            <person name="Damste J.S."/>
            <person name="Le Paslier D."/>
            <person name="Muyzer G."/>
            <person name="Wagner M."/>
            <person name="van Loosdrecht M.C."/>
            <person name="Daims H."/>
        </authorList>
    </citation>
    <scope>NUCLEOTIDE SEQUENCE [LARGE SCALE GENOMIC DNA]</scope>
    <source>
        <strain evidence="2">none</strain>
    </source>
</reference>
<proteinExistence type="predicted"/>
<dbReference type="Proteomes" id="UP000004221">
    <property type="component" value="Unassembled WGS sequence"/>
</dbReference>
<evidence type="ECO:0000313" key="2">
    <source>
        <dbReference type="Proteomes" id="UP000004221"/>
    </source>
</evidence>
<comment type="caution">
    <text evidence="1">The sequence shown here is derived from an EMBL/GenBank/DDBJ whole genome shotgun (WGS) entry which is preliminary data.</text>
</comment>
<protein>
    <submittedName>
        <fullName evidence="1">Uncharacterized protein</fullName>
    </submittedName>
</protein>
<accession>I4EGL8</accession>
<dbReference type="EMBL" id="CAGS01000197">
    <property type="protein sequence ID" value="CCF83830.1"/>
    <property type="molecule type" value="Genomic_DNA"/>
</dbReference>
<name>I4EGL8_9BACT</name>
<keyword evidence="2" id="KW-1185">Reference proteome</keyword>
<sequence>MERYPIQIVQIQLRVMESFPVQGMADVRGIIPDACSSVREPEVTRSDYTFTIKIIGERPRDRACAQVIREYQRNIPLGALQPGDYVLHVNDVTTRFHID</sequence>